<dbReference type="InterPro" id="IPR000907">
    <property type="entry name" value="LipOase"/>
</dbReference>
<dbReference type="SUPFAM" id="SSF49723">
    <property type="entry name" value="Lipase/lipooxygenase domain (PLAT/LH2 domain)"/>
    <property type="match status" value="1"/>
</dbReference>
<dbReference type="InterPro" id="IPR013819">
    <property type="entry name" value="LipOase_C"/>
</dbReference>
<dbReference type="InterPro" id="IPR036392">
    <property type="entry name" value="PLAT/LH2_dom_sf"/>
</dbReference>
<dbReference type="GO" id="GO:0034440">
    <property type="term" value="P:lipid oxidation"/>
    <property type="evidence" value="ECO:0007669"/>
    <property type="project" value="InterPro"/>
</dbReference>
<dbReference type="PANTHER" id="PTHR11771">
    <property type="entry name" value="LIPOXYGENASE"/>
    <property type="match status" value="1"/>
</dbReference>
<comment type="caution">
    <text evidence="5">Lacks conserved residue(s) required for the propagation of feature annotation.</text>
</comment>
<evidence type="ECO:0000256" key="1">
    <source>
        <dbReference type="ARBA" id="ARBA00022723"/>
    </source>
</evidence>
<gene>
    <name evidence="8" type="ORF">BSL78_27251</name>
</gene>
<comment type="caution">
    <text evidence="8">The sequence shown here is derived from an EMBL/GenBank/DDBJ whole genome shotgun (WGS) entry which is preliminary data.</text>
</comment>
<feature type="domain" description="Lipoxygenase" evidence="7">
    <location>
        <begin position="61"/>
        <end position="444"/>
    </location>
</feature>
<proteinExistence type="predicted"/>
<evidence type="ECO:0000256" key="5">
    <source>
        <dbReference type="PROSITE-ProRule" id="PRU00152"/>
    </source>
</evidence>
<evidence type="ECO:0000256" key="2">
    <source>
        <dbReference type="ARBA" id="ARBA00022964"/>
    </source>
</evidence>
<dbReference type="GO" id="GO:0016702">
    <property type="term" value="F:oxidoreductase activity, acting on single donors with incorporation of molecular oxygen, incorporation of two atoms of oxygen"/>
    <property type="evidence" value="ECO:0007669"/>
    <property type="project" value="InterPro"/>
</dbReference>
<dbReference type="PROSITE" id="PS50095">
    <property type="entry name" value="PLAT"/>
    <property type="match status" value="1"/>
</dbReference>
<dbReference type="Gene3D" id="1.20.245.10">
    <property type="entry name" value="Lipoxygenase-1, Domain 5"/>
    <property type="match status" value="2"/>
</dbReference>
<accession>A0A2G8JJJ7</accession>
<sequence length="444" mass="51115">MVQAWRVELLSAREDSAGLLDDWYVEWLTIREAGSSGENFVFPIHRWITANKKLRITEFDTVLPQDDPNPNHRRHEVQIKKEQYQTKVYITNWLPQLKHLPSDEKFSNEYLWDIASMKVKLSAHLKIESILTGKWENYDEIFHLYNDVLTKPLGSETWKSDESFGLQRLNHCNPTQIRRCRKIPDNFAVTDDLLSPLLEGLTISQAIQANRLYYVDYKVMKDLPCAEGRIIAAPLALFFVNGAKKLLPVAIQLFQDPSESNPVFLPSDDFYTWLLAKMWFNNADSNFHQSCTHLGFTHLVMEPFALAAHRSLSPSHPMFRLLAPHFLYLLGINKIGISVLLEPGGWVDSALTVGSKGMTDLMARQLQNWRLDVQGNLPADLKERGVDDPQSLPNYYYRDDAMPTYEAIKEYVSKIVNNFYGNADLITGDYELQDWARNAVDVNF</sequence>
<dbReference type="Gene3D" id="3.10.450.60">
    <property type="match status" value="1"/>
</dbReference>
<dbReference type="Proteomes" id="UP000230750">
    <property type="component" value="Unassembled WGS sequence"/>
</dbReference>
<evidence type="ECO:0000259" key="7">
    <source>
        <dbReference type="PROSITE" id="PS51393"/>
    </source>
</evidence>
<keyword evidence="2" id="KW-0223">Dioxygenase</keyword>
<dbReference type="AlphaFoldDB" id="A0A2G8JJJ7"/>
<dbReference type="InterPro" id="IPR020834">
    <property type="entry name" value="LipOase_CS"/>
</dbReference>
<keyword evidence="9" id="KW-1185">Reference proteome</keyword>
<dbReference type="PRINTS" id="PR00087">
    <property type="entry name" value="LIPOXYGENASE"/>
</dbReference>
<dbReference type="PROSITE" id="PS51393">
    <property type="entry name" value="LIPOXYGENASE_3"/>
    <property type="match status" value="1"/>
</dbReference>
<protein>
    <submittedName>
        <fullName evidence="8">Putative arachidonate 5-lipoxygenase</fullName>
    </submittedName>
</protein>
<dbReference type="InterPro" id="IPR001024">
    <property type="entry name" value="PLAT/LH2_dom"/>
</dbReference>
<dbReference type="OrthoDB" id="407298at2759"/>
<dbReference type="STRING" id="307972.A0A2G8JJJ7"/>
<reference evidence="8 9" key="1">
    <citation type="journal article" date="2017" name="PLoS Biol.">
        <title>The sea cucumber genome provides insights into morphological evolution and visceral regeneration.</title>
        <authorList>
            <person name="Zhang X."/>
            <person name="Sun L."/>
            <person name="Yuan J."/>
            <person name="Sun Y."/>
            <person name="Gao Y."/>
            <person name="Zhang L."/>
            <person name="Li S."/>
            <person name="Dai H."/>
            <person name="Hamel J.F."/>
            <person name="Liu C."/>
            <person name="Yu Y."/>
            <person name="Liu S."/>
            <person name="Lin W."/>
            <person name="Guo K."/>
            <person name="Jin S."/>
            <person name="Xu P."/>
            <person name="Storey K.B."/>
            <person name="Huan P."/>
            <person name="Zhang T."/>
            <person name="Zhou Y."/>
            <person name="Zhang J."/>
            <person name="Lin C."/>
            <person name="Li X."/>
            <person name="Xing L."/>
            <person name="Huo D."/>
            <person name="Sun M."/>
            <person name="Wang L."/>
            <person name="Mercier A."/>
            <person name="Li F."/>
            <person name="Yang H."/>
            <person name="Xiang J."/>
        </authorList>
    </citation>
    <scope>NUCLEOTIDE SEQUENCE [LARGE SCALE GENOMIC DNA]</scope>
    <source>
        <strain evidence="8">Shaxun</strain>
        <tissue evidence="8">Muscle</tissue>
    </source>
</reference>
<evidence type="ECO:0000313" key="8">
    <source>
        <dbReference type="EMBL" id="PIK35922.1"/>
    </source>
</evidence>
<keyword evidence="3" id="KW-0560">Oxidoreductase</keyword>
<dbReference type="GO" id="GO:0046872">
    <property type="term" value="F:metal ion binding"/>
    <property type="evidence" value="ECO:0007669"/>
    <property type="project" value="UniProtKB-KW"/>
</dbReference>
<keyword evidence="4" id="KW-0443">Lipid metabolism</keyword>
<dbReference type="Pfam" id="PF00305">
    <property type="entry name" value="Lipoxygenase"/>
    <property type="match status" value="1"/>
</dbReference>
<dbReference type="PROSITE" id="PS00081">
    <property type="entry name" value="LIPOXYGENASE_2"/>
    <property type="match status" value="1"/>
</dbReference>
<evidence type="ECO:0000313" key="9">
    <source>
        <dbReference type="Proteomes" id="UP000230750"/>
    </source>
</evidence>
<keyword evidence="1" id="KW-0479">Metal-binding</keyword>
<evidence type="ECO:0000256" key="4">
    <source>
        <dbReference type="ARBA" id="ARBA00023098"/>
    </source>
</evidence>
<dbReference type="EMBL" id="MRZV01001786">
    <property type="protein sequence ID" value="PIK35922.1"/>
    <property type="molecule type" value="Genomic_DNA"/>
</dbReference>
<name>A0A2G8JJJ7_STIJA</name>
<feature type="domain" description="PLAT" evidence="6">
    <location>
        <begin position="1"/>
        <end position="62"/>
    </location>
</feature>
<evidence type="ECO:0000259" key="6">
    <source>
        <dbReference type="PROSITE" id="PS50095"/>
    </source>
</evidence>
<dbReference type="InterPro" id="IPR036226">
    <property type="entry name" value="LipOase_C_sf"/>
</dbReference>
<dbReference type="SUPFAM" id="SSF48484">
    <property type="entry name" value="Lipoxigenase"/>
    <property type="match status" value="1"/>
</dbReference>
<evidence type="ECO:0000256" key="3">
    <source>
        <dbReference type="ARBA" id="ARBA00023002"/>
    </source>
</evidence>
<organism evidence="8 9">
    <name type="scientific">Stichopus japonicus</name>
    <name type="common">Sea cucumber</name>
    <dbReference type="NCBI Taxonomy" id="307972"/>
    <lineage>
        <taxon>Eukaryota</taxon>
        <taxon>Metazoa</taxon>
        <taxon>Echinodermata</taxon>
        <taxon>Eleutherozoa</taxon>
        <taxon>Echinozoa</taxon>
        <taxon>Holothuroidea</taxon>
        <taxon>Aspidochirotacea</taxon>
        <taxon>Aspidochirotida</taxon>
        <taxon>Stichopodidae</taxon>
        <taxon>Apostichopus</taxon>
    </lineage>
</organism>
<dbReference type="Gene3D" id="2.60.60.20">
    <property type="entry name" value="PLAT/LH2 domain"/>
    <property type="match status" value="1"/>
</dbReference>